<protein>
    <recommendedName>
        <fullName evidence="3">YbjN domain-containing protein</fullName>
    </recommendedName>
</protein>
<dbReference type="EMBL" id="JBHUGS010000001">
    <property type="protein sequence ID" value="MFD1949744.1"/>
    <property type="molecule type" value="Genomic_DNA"/>
</dbReference>
<keyword evidence="2" id="KW-1185">Reference proteome</keyword>
<dbReference type="RefSeq" id="WP_380927377.1">
    <property type="nucleotide sequence ID" value="NZ_JBHUGS010000001.1"/>
</dbReference>
<sequence>MTDDTETTAAIDGMRAHVSHLLEQEGYRGVELDEDGDVRFKAEGRSLLMIFNTRDPGYLRLALPNFWPIDDDAERTHAYRIGNGITRDNKCVSVFVTPNENVWATAEWLTTGPEAIDGAMLVRLTEMLLAAAGEFHREMQAAG</sequence>
<reference evidence="2" key="1">
    <citation type="journal article" date="2019" name="Int. J. Syst. Evol. Microbiol.">
        <title>The Global Catalogue of Microorganisms (GCM) 10K type strain sequencing project: providing services to taxonomists for standard genome sequencing and annotation.</title>
        <authorList>
            <consortium name="The Broad Institute Genomics Platform"/>
            <consortium name="The Broad Institute Genome Sequencing Center for Infectious Disease"/>
            <person name="Wu L."/>
            <person name="Ma J."/>
        </authorList>
    </citation>
    <scope>NUCLEOTIDE SEQUENCE [LARGE SCALE GENOMIC DNA]</scope>
    <source>
        <strain evidence="2">CGMCC 1.12702</strain>
    </source>
</reference>
<organism evidence="1 2">
    <name type="scientific">Sphingomonas arantia</name>
    <dbReference type="NCBI Taxonomy" id="1460676"/>
    <lineage>
        <taxon>Bacteria</taxon>
        <taxon>Pseudomonadati</taxon>
        <taxon>Pseudomonadota</taxon>
        <taxon>Alphaproteobacteria</taxon>
        <taxon>Sphingomonadales</taxon>
        <taxon>Sphingomonadaceae</taxon>
        <taxon>Sphingomonas</taxon>
    </lineage>
</organism>
<dbReference type="Proteomes" id="UP001597400">
    <property type="component" value="Unassembled WGS sequence"/>
</dbReference>
<proteinExistence type="predicted"/>
<evidence type="ECO:0000313" key="2">
    <source>
        <dbReference type="Proteomes" id="UP001597400"/>
    </source>
</evidence>
<evidence type="ECO:0000313" key="1">
    <source>
        <dbReference type="EMBL" id="MFD1949744.1"/>
    </source>
</evidence>
<comment type="caution">
    <text evidence="1">The sequence shown here is derived from an EMBL/GenBank/DDBJ whole genome shotgun (WGS) entry which is preliminary data.</text>
</comment>
<name>A0ABW4TWE2_9SPHN</name>
<evidence type="ECO:0008006" key="3">
    <source>
        <dbReference type="Google" id="ProtNLM"/>
    </source>
</evidence>
<accession>A0ABW4TWE2</accession>
<gene>
    <name evidence="1" type="ORF">ACFSGX_03045</name>
</gene>